<dbReference type="Gene3D" id="3.40.30.10">
    <property type="entry name" value="Glutaredoxin"/>
    <property type="match status" value="1"/>
</dbReference>
<sequence>MGGAARGKKRRNQEAAQRRLAAAGIRVPRRNNRRPLIIVAAVLVVAVIVGGVVLLTQRGSSSTVTPTYTATASGAVVTAGNGPVVVDMYEDYLCPICERFEQAYSTEITQALNAGQITVRYHSIAILDSRSNPPGYSTRAANAALCSVPSGIFPAYHAALYAQQPAEGSAGLSNDQLIAIGTQLGAKGDFASCVTSGANAPAVTAETAAAESNPALQTDGSFGTPTVAINGAKVDISNPNWLQDAISAGR</sequence>
<evidence type="ECO:0000256" key="4">
    <source>
        <dbReference type="ARBA" id="ARBA00023157"/>
    </source>
</evidence>
<protein>
    <submittedName>
        <fullName evidence="8">DsbA family protein</fullName>
    </submittedName>
</protein>
<dbReference type="InterPro" id="IPR012336">
    <property type="entry name" value="Thioredoxin-like_fold"/>
</dbReference>
<evidence type="ECO:0000313" key="8">
    <source>
        <dbReference type="EMBL" id="MFD1533581.1"/>
    </source>
</evidence>
<keyword evidence="2" id="KW-0732">Signal</keyword>
<gene>
    <name evidence="8" type="ORF">ACFSCY_29565</name>
</gene>
<name>A0ABW4FUH3_9PSEU</name>
<evidence type="ECO:0000256" key="2">
    <source>
        <dbReference type="ARBA" id="ARBA00022729"/>
    </source>
</evidence>
<keyword evidence="6" id="KW-1133">Transmembrane helix</keyword>
<accession>A0ABW4FUH3</accession>
<dbReference type="InterPro" id="IPR036249">
    <property type="entry name" value="Thioredoxin-like_sf"/>
</dbReference>
<proteinExistence type="inferred from homology"/>
<keyword evidence="9" id="KW-1185">Reference proteome</keyword>
<dbReference type="SUPFAM" id="SSF52833">
    <property type="entry name" value="Thioredoxin-like"/>
    <property type="match status" value="1"/>
</dbReference>
<dbReference type="RefSeq" id="WP_343985612.1">
    <property type="nucleotide sequence ID" value="NZ_BAAAJG010000026.1"/>
</dbReference>
<comment type="caution">
    <text evidence="8">The sequence shown here is derived from an EMBL/GenBank/DDBJ whole genome shotgun (WGS) entry which is preliminary data.</text>
</comment>
<feature type="domain" description="Thioredoxin-like fold" evidence="7">
    <location>
        <begin position="81"/>
        <end position="246"/>
    </location>
</feature>
<evidence type="ECO:0000313" key="9">
    <source>
        <dbReference type="Proteomes" id="UP001597145"/>
    </source>
</evidence>
<reference evidence="9" key="1">
    <citation type="journal article" date="2019" name="Int. J. Syst. Evol. Microbiol.">
        <title>The Global Catalogue of Microorganisms (GCM) 10K type strain sequencing project: providing services to taxonomists for standard genome sequencing and annotation.</title>
        <authorList>
            <consortium name="The Broad Institute Genomics Platform"/>
            <consortium name="The Broad Institute Genome Sequencing Center for Infectious Disease"/>
            <person name="Wu L."/>
            <person name="Ma J."/>
        </authorList>
    </citation>
    <scope>NUCLEOTIDE SEQUENCE [LARGE SCALE GENOMIC DNA]</scope>
    <source>
        <strain evidence="9">JCM 12165</strain>
    </source>
</reference>
<comment type="similarity">
    <text evidence="1">Belongs to the thioredoxin family. DsbA subfamily.</text>
</comment>
<evidence type="ECO:0000259" key="7">
    <source>
        <dbReference type="Pfam" id="PF13462"/>
    </source>
</evidence>
<evidence type="ECO:0000256" key="5">
    <source>
        <dbReference type="ARBA" id="ARBA00023284"/>
    </source>
</evidence>
<feature type="transmembrane region" description="Helical" evidence="6">
    <location>
        <begin position="36"/>
        <end position="55"/>
    </location>
</feature>
<keyword evidence="6" id="KW-0472">Membrane</keyword>
<evidence type="ECO:0000256" key="3">
    <source>
        <dbReference type="ARBA" id="ARBA00023002"/>
    </source>
</evidence>
<keyword evidence="5" id="KW-0676">Redox-active center</keyword>
<dbReference type="PANTHER" id="PTHR13887:SF14">
    <property type="entry name" value="DISULFIDE BOND FORMATION PROTEIN D"/>
    <property type="match status" value="1"/>
</dbReference>
<dbReference type="CDD" id="cd02972">
    <property type="entry name" value="DsbA_family"/>
    <property type="match status" value="1"/>
</dbReference>
<dbReference type="EMBL" id="JBHUCP010000025">
    <property type="protein sequence ID" value="MFD1533581.1"/>
    <property type="molecule type" value="Genomic_DNA"/>
</dbReference>
<dbReference type="Proteomes" id="UP001597145">
    <property type="component" value="Unassembled WGS sequence"/>
</dbReference>
<keyword evidence="6" id="KW-0812">Transmembrane</keyword>
<dbReference type="PANTHER" id="PTHR13887">
    <property type="entry name" value="GLUTATHIONE S-TRANSFERASE KAPPA"/>
    <property type="match status" value="1"/>
</dbReference>
<evidence type="ECO:0000256" key="1">
    <source>
        <dbReference type="ARBA" id="ARBA00005791"/>
    </source>
</evidence>
<dbReference type="Pfam" id="PF13462">
    <property type="entry name" value="Thioredoxin_4"/>
    <property type="match status" value="1"/>
</dbReference>
<organism evidence="8 9">
    <name type="scientific">Pseudonocardia aurantiaca</name>
    <dbReference type="NCBI Taxonomy" id="75290"/>
    <lineage>
        <taxon>Bacteria</taxon>
        <taxon>Bacillati</taxon>
        <taxon>Actinomycetota</taxon>
        <taxon>Actinomycetes</taxon>
        <taxon>Pseudonocardiales</taxon>
        <taxon>Pseudonocardiaceae</taxon>
        <taxon>Pseudonocardia</taxon>
    </lineage>
</organism>
<evidence type="ECO:0000256" key="6">
    <source>
        <dbReference type="SAM" id="Phobius"/>
    </source>
</evidence>
<keyword evidence="4" id="KW-1015">Disulfide bond</keyword>
<keyword evidence="3" id="KW-0560">Oxidoreductase</keyword>